<proteinExistence type="predicted"/>
<dbReference type="AlphaFoldDB" id="A0A7K0FLH9"/>
<dbReference type="InterPro" id="IPR011009">
    <property type="entry name" value="Kinase-like_dom_sf"/>
</dbReference>
<name>A0A7K0FLH9_9SPHI</name>
<dbReference type="InterPro" id="IPR050249">
    <property type="entry name" value="Pseudomonas-type_ThrB"/>
</dbReference>
<dbReference type="PANTHER" id="PTHR21064">
    <property type="entry name" value="AMINOGLYCOSIDE PHOSPHOTRANSFERASE DOMAIN-CONTAINING PROTEIN-RELATED"/>
    <property type="match status" value="1"/>
</dbReference>
<keyword evidence="3" id="KW-1185">Reference proteome</keyword>
<organism evidence="2 3">
    <name type="scientific">Pedobacter puniceum</name>
    <dbReference type="NCBI Taxonomy" id="2666136"/>
    <lineage>
        <taxon>Bacteria</taxon>
        <taxon>Pseudomonadati</taxon>
        <taxon>Bacteroidota</taxon>
        <taxon>Sphingobacteriia</taxon>
        <taxon>Sphingobacteriales</taxon>
        <taxon>Sphingobacteriaceae</taxon>
        <taxon>Pedobacter</taxon>
    </lineage>
</organism>
<dbReference type="RefSeq" id="WP_154286868.1">
    <property type="nucleotide sequence ID" value="NZ_WKJI01000001.1"/>
</dbReference>
<dbReference type="Proteomes" id="UP000462931">
    <property type="component" value="Unassembled WGS sequence"/>
</dbReference>
<dbReference type="SUPFAM" id="SSF56112">
    <property type="entry name" value="Protein kinase-like (PK-like)"/>
    <property type="match status" value="1"/>
</dbReference>
<dbReference type="InterPro" id="IPR002575">
    <property type="entry name" value="Aminoglycoside_PTrfase"/>
</dbReference>
<protein>
    <submittedName>
        <fullName evidence="2">Phosphotransferase</fullName>
    </submittedName>
</protein>
<comment type="caution">
    <text evidence="2">The sequence shown here is derived from an EMBL/GenBank/DDBJ whole genome shotgun (WGS) entry which is preliminary data.</text>
</comment>
<dbReference type="GO" id="GO:0016740">
    <property type="term" value="F:transferase activity"/>
    <property type="evidence" value="ECO:0007669"/>
    <property type="project" value="UniProtKB-KW"/>
</dbReference>
<evidence type="ECO:0000259" key="1">
    <source>
        <dbReference type="Pfam" id="PF01636"/>
    </source>
</evidence>
<feature type="domain" description="Aminoglycoside phosphotransferase" evidence="1">
    <location>
        <begin position="82"/>
        <end position="267"/>
    </location>
</feature>
<dbReference type="PANTHER" id="PTHR21064:SF5">
    <property type="entry name" value="SLR1880 PROTEIN"/>
    <property type="match status" value="1"/>
</dbReference>
<gene>
    <name evidence="2" type="ORF">GJJ64_06525</name>
</gene>
<dbReference type="EMBL" id="WKJI01000001">
    <property type="protein sequence ID" value="MRX46834.1"/>
    <property type="molecule type" value="Genomic_DNA"/>
</dbReference>
<dbReference type="Gene3D" id="3.90.1200.10">
    <property type="match status" value="1"/>
</dbReference>
<accession>A0A7K0FLH9</accession>
<reference evidence="2 3" key="1">
    <citation type="submission" date="2019-11" db="EMBL/GenBank/DDBJ databases">
        <authorList>
            <person name="Cheng Q."/>
            <person name="Yang Z."/>
        </authorList>
    </citation>
    <scope>NUCLEOTIDE SEQUENCE [LARGE SCALE GENOMIC DNA]</scope>
    <source>
        <strain evidence="2 3">HX-22-1</strain>
    </source>
</reference>
<evidence type="ECO:0000313" key="3">
    <source>
        <dbReference type="Proteomes" id="UP000462931"/>
    </source>
</evidence>
<evidence type="ECO:0000313" key="2">
    <source>
        <dbReference type="EMBL" id="MRX46834.1"/>
    </source>
</evidence>
<keyword evidence="2" id="KW-0808">Transferase</keyword>
<dbReference type="Pfam" id="PF01636">
    <property type="entry name" value="APH"/>
    <property type="match status" value="1"/>
</dbReference>
<sequence length="373" mass="43027">MKAKAKAADIQKIVENFLISGEVETSGLNYGSGHINDTYCLYNKQPHEPNYLLQRINHHVFKDVSALTDNIYLVLNYLKKKMQLLQQSDLQVLELIPAKNKMLYHKDEDGNYWRMYVFIKDSKSFDIVETEQQAEEGGRAFGQFQALLSDMNASLLSETIVDFHNILFRLDNFNKALKENKANRAANVQEEIDFILARVTQMRRIYDMGQQGLLPKRITHNDTKFNNILFNQQDKAICVIDLDTVMPGYVAYDFGDAIRTIINTAAEDEADLSKIKLNIPLFEAYTKGYLAEAGKFLTANEVKSLLLGVFLLPYMQAVRFLTDYLEGDHYFKIAYPEHNLVRTKAQLHLLKQLEEHEAELQEIISTYSIYKLK</sequence>